<organism evidence="1 2">
    <name type="scientific">Microbacterium istanbulense</name>
    <dbReference type="NCBI Taxonomy" id="3122049"/>
    <lineage>
        <taxon>Bacteria</taxon>
        <taxon>Bacillati</taxon>
        <taxon>Actinomycetota</taxon>
        <taxon>Actinomycetes</taxon>
        <taxon>Micrococcales</taxon>
        <taxon>Microbacteriaceae</taxon>
        <taxon>Microbacterium</taxon>
    </lineage>
</organism>
<reference evidence="1 2" key="1">
    <citation type="submission" date="2024-02" db="EMBL/GenBank/DDBJ databases">
        <authorList>
            <person name="Saticioglu I.B."/>
        </authorList>
    </citation>
    <scope>NUCLEOTIDE SEQUENCE [LARGE SCALE GENOMIC DNA]</scope>
    <source>
        <strain evidence="1 2">Mu-43</strain>
    </source>
</reference>
<sequence>MMRPARGVGVVDDEVCVYVASLPDGPILVLDGPSALAWRTACTRGADAVSQVVAEATGEDAGTIAPYLERFLSDLVDRGLLVRAAE</sequence>
<keyword evidence="2" id="KW-1185">Reference proteome</keyword>
<accession>A0ABU8LJ59</accession>
<proteinExistence type="predicted"/>
<evidence type="ECO:0008006" key="3">
    <source>
        <dbReference type="Google" id="ProtNLM"/>
    </source>
</evidence>
<evidence type="ECO:0000313" key="2">
    <source>
        <dbReference type="Proteomes" id="UP001366085"/>
    </source>
</evidence>
<evidence type="ECO:0000313" key="1">
    <source>
        <dbReference type="EMBL" id="MEJ1090738.1"/>
    </source>
</evidence>
<comment type="caution">
    <text evidence="1">The sequence shown here is derived from an EMBL/GenBank/DDBJ whole genome shotgun (WGS) entry which is preliminary data.</text>
</comment>
<gene>
    <name evidence="1" type="ORF">WDU93_03455</name>
</gene>
<dbReference type="RefSeq" id="WP_337317502.1">
    <property type="nucleotide sequence ID" value="NZ_JBBDGN010000002.1"/>
</dbReference>
<dbReference type="EMBL" id="JBBDGN010000002">
    <property type="protein sequence ID" value="MEJ1090738.1"/>
    <property type="molecule type" value="Genomic_DNA"/>
</dbReference>
<dbReference type="Proteomes" id="UP001366085">
    <property type="component" value="Unassembled WGS sequence"/>
</dbReference>
<name>A0ABU8LJ59_9MICO</name>
<protein>
    <recommendedName>
        <fullName evidence="3">Coenzyme PQQ synthesis protein D (PqqD)</fullName>
    </recommendedName>
</protein>